<comment type="similarity">
    <text evidence="2">Belongs to the auxin efflux carrier (TC 2.A.69) family.</text>
</comment>
<feature type="transmembrane region" description="Helical" evidence="8">
    <location>
        <begin position="36"/>
        <end position="57"/>
    </location>
</feature>
<dbReference type="Gene3D" id="1.20.1530.20">
    <property type="match status" value="2"/>
</dbReference>
<evidence type="ECO:0000256" key="4">
    <source>
        <dbReference type="ARBA" id="ARBA00022475"/>
    </source>
</evidence>
<evidence type="ECO:0000256" key="5">
    <source>
        <dbReference type="ARBA" id="ARBA00022692"/>
    </source>
</evidence>
<dbReference type="RefSeq" id="WP_289214932.1">
    <property type="nucleotide sequence ID" value="NZ_JAPVRC010000002.1"/>
</dbReference>
<feature type="transmembrane region" description="Helical" evidence="8">
    <location>
        <begin position="6"/>
        <end position="24"/>
    </location>
</feature>
<keyword evidence="10" id="KW-1185">Reference proteome</keyword>
<name>A0ABW2K6X6_9BACI</name>
<feature type="transmembrane region" description="Helical" evidence="8">
    <location>
        <begin position="257"/>
        <end position="278"/>
    </location>
</feature>
<organism evidence="9 10">
    <name type="scientific">Halobacillus campisalis</name>
    <dbReference type="NCBI Taxonomy" id="435909"/>
    <lineage>
        <taxon>Bacteria</taxon>
        <taxon>Bacillati</taxon>
        <taxon>Bacillota</taxon>
        <taxon>Bacilli</taxon>
        <taxon>Bacillales</taxon>
        <taxon>Bacillaceae</taxon>
        <taxon>Halobacillus</taxon>
    </lineage>
</organism>
<feature type="transmembrane region" description="Helical" evidence="8">
    <location>
        <begin position="229"/>
        <end position="251"/>
    </location>
</feature>
<evidence type="ECO:0000256" key="7">
    <source>
        <dbReference type="ARBA" id="ARBA00023136"/>
    </source>
</evidence>
<feature type="transmembrane region" description="Helical" evidence="8">
    <location>
        <begin position="290"/>
        <end position="312"/>
    </location>
</feature>
<comment type="subcellular location">
    <subcellularLocation>
        <location evidence="1">Cell membrane</location>
        <topology evidence="1">Multi-pass membrane protein</topology>
    </subcellularLocation>
</comment>
<dbReference type="InterPro" id="IPR004776">
    <property type="entry name" value="Mem_transp_PIN-like"/>
</dbReference>
<evidence type="ECO:0000256" key="1">
    <source>
        <dbReference type="ARBA" id="ARBA00004651"/>
    </source>
</evidence>
<evidence type="ECO:0000313" key="9">
    <source>
        <dbReference type="EMBL" id="MFC7322554.1"/>
    </source>
</evidence>
<proteinExistence type="inferred from homology"/>
<keyword evidence="4" id="KW-1003">Cell membrane</keyword>
<accession>A0ABW2K6X6</accession>
<dbReference type="Pfam" id="PF03547">
    <property type="entry name" value="Mem_trans"/>
    <property type="match status" value="1"/>
</dbReference>
<keyword evidence="3" id="KW-0813">Transport</keyword>
<keyword evidence="6 8" id="KW-1133">Transmembrane helix</keyword>
<gene>
    <name evidence="9" type="ORF">ACFQMN_16950</name>
</gene>
<evidence type="ECO:0000256" key="2">
    <source>
        <dbReference type="ARBA" id="ARBA00010145"/>
    </source>
</evidence>
<keyword evidence="5 8" id="KW-0812">Transmembrane</keyword>
<evidence type="ECO:0000256" key="3">
    <source>
        <dbReference type="ARBA" id="ARBA00022448"/>
    </source>
</evidence>
<dbReference type="PANTHER" id="PTHR36838">
    <property type="entry name" value="AUXIN EFFLUX CARRIER FAMILY PROTEIN"/>
    <property type="match status" value="1"/>
</dbReference>
<feature type="transmembrane region" description="Helical" evidence="8">
    <location>
        <begin position="129"/>
        <end position="150"/>
    </location>
</feature>
<dbReference type="InterPro" id="IPR038770">
    <property type="entry name" value="Na+/solute_symporter_sf"/>
</dbReference>
<feature type="transmembrane region" description="Helical" evidence="8">
    <location>
        <begin position="63"/>
        <end position="89"/>
    </location>
</feature>
<evidence type="ECO:0000313" key="10">
    <source>
        <dbReference type="Proteomes" id="UP001596494"/>
    </source>
</evidence>
<reference evidence="10" key="1">
    <citation type="journal article" date="2019" name="Int. J. Syst. Evol. Microbiol.">
        <title>The Global Catalogue of Microorganisms (GCM) 10K type strain sequencing project: providing services to taxonomists for standard genome sequencing and annotation.</title>
        <authorList>
            <consortium name="The Broad Institute Genomics Platform"/>
            <consortium name="The Broad Institute Genome Sequencing Center for Infectious Disease"/>
            <person name="Wu L."/>
            <person name="Ma J."/>
        </authorList>
    </citation>
    <scope>NUCLEOTIDE SEQUENCE [LARGE SCALE GENOMIC DNA]</scope>
    <source>
        <strain evidence="10">CCUG 73951</strain>
    </source>
</reference>
<dbReference type="PANTHER" id="PTHR36838:SF3">
    <property type="entry name" value="TRANSPORTER AUXIN EFFLUX CARRIER EC FAMILY"/>
    <property type="match status" value="1"/>
</dbReference>
<feature type="transmembrane region" description="Helical" evidence="8">
    <location>
        <begin position="194"/>
        <end position="217"/>
    </location>
</feature>
<evidence type="ECO:0000256" key="6">
    <source>
        <dbReference type="ARBA" id="ARBA00022989"/>
    </source>
</evidence>
<dbReference type="EMBL" id="JBHTBY010000017">
    <property type="protein sequence ID" value="MFC7322554.1"/>
    <property type="molecule type" value="Genomic_DNA"/>
</dbReference>
<dbReference type="Proteomes" id="UP001596494">
    <property type="component" value="Unassembled WGS sequence"/>
</dbReference>
<feature type="transmembrane region" description="Helical" evidence="8">
    <location>
        <begin position="162"/>
        <end position="188"/>
    </location>
</feature>
<keyword evidence="7 8" id="KW-0472">Membrane</keyword>
<feature type="transmembrane region" description="Helical" evidence="8">
    <location>
        <begin position="101"/>
        <end position="123"/>
    </location>
</feature>
<sequence>MSIINIMTPVFMMVAMVGVGLVTSKMIDVTPETRRFISFIAINFALPAVVAYSIFQLEFNSETWIAFGTIYICSLVLTFIGMLTGYTMGRAFGYKDIEARQLAIVAGCGNTGFLGIPLVSILFGSEAGSYAAVYDAGTMTSVFTIGILLLKPGRFSFKQLSAILNTPFITLAASVTLAAIGIVLPVMLLETADMLSGLAAPLAMILIGLLIPTITSSNWKMVKEGYKRFIGAAVVIKVLLVPGVACLAVWLLPFPELLGKIIIVQASMPTFTLATVLFERYVRGASRQLGIVAIIVTTIISLLMLPLTIFIAQHIS</sequence>
<comment type="caution">
    <text evidence="9">The sequence shown here is derived from an EMBL/GenBank/DDBJ whole genome shotgun (WGS) entry which is preliminary data.</text>
</comment>
<evidence type="ECO:0000256" key="8">
    <source>
        <dbReference type="SAM" id="Phobius"/>
    </source>
</evidence>
<protein>
    <submittedName>
        <fullName evidence="9">AEC family transporter</fullName>
    </submittedName>
</protein>